<evidence type="ECO:0000313" key="2">
    <source>
        <dbReference type="EMBL" id="BBN99361.1"/>
    </source>
</evidence>
<keyword evidence="1" id="KW-0472">Membrane</keyword>
<name>A0A410DA67_9BACL</name>
<dbReference type="EMBL" id="CP025688">
    <property type="protein sequence ID" value="QAA22961.1"/>
    <property type="molecule type" value="Genomic_DNA"/>
</dbReference>
<reference evidence="2 5" key="2">
    <citation type="submission" date="2019-09" db="EMBL/GenBank/DDBJ databases">
        <title>Complete genome sequence of Sporolactobacillus terrae 70-3.</title>
        <authorList>
            <person name="Tanaka N."/>
            <person name="Shiwa Y."/>
            <person name="Fujita N."/>
            <person name="Tanasupawat S."/>
        </authorList>
    </citation>
    <scope>NUCLEOTIDE SEQUENCE [LARGE SCALE GENOMIC DNA]</scope>
    <source>
        <strain evidence="2 5">70-3</strain>
    </source>
</reference>
<gene>
    <name evidence="3" type="ORF">C0674_10185</name>
    <name evidence="2" type="ORF">St703_20660</name>
</gene>
<protein>
    <submittedName>
        <fullName evidence="2">Uncharacterized protein</fullName>
    </submittedName>
</protein>
<keyword evidence="4" id="KW-1185">Reference proteome</keyword>
<evidence type="ECO:0000313" key="3">
    <source>
        <dbReference type="EMBL" id="QAA22961.1"/>
    </source>
</evidence>
<accession>A0A410DA67</accession>
<keyword evidence="1" id="KW-0812">Transmembrane</keyword>
<dbReference type="RefSeq" id="WP_028976851.1">
    <property type="nucleotide sequence ID" value="NZ_AP021853.1"/>
</dbReference>
<feature type="transmembrane region" description="Helical" evidence="1">
    <location>
        <begin position="93"/>
        <end position="114"/>
    </location>
</feature>
<proteinExistence type="predicted"/>
<sequence>MLDELNQLVGRSFKPHELDHLCAKITGGKLEFKRMYWEEIALLETMSYRADSGITYVIDFHLDQDRGEYDSILKVHHIDVLGRSRHAANHVQLFVLLLVVLVCSITIYVLFTLFK</sequence>
<evidence type="ECO:0000313" key="4">
    <source>
        <dbReference type="Proteomes" id="UP000285882"/>
    </source>
</evidence>
<dbReference type="AlphaFoldDB" id="A0A410DA67"/>
<dbReference type="EMBL" id="AP021853">
    <property type="protein sequence ID" value="BBN99361.1"/>
    <property type="molecule type" value="Genomic_DNA"/>
</dbReference>
<evidence type="ECO:0000313" key="5">
    <source>
        <dbReference type="Proteomes" id="UP000326951"/>
    </source>
</evidence>
<dbReference type="Proteomes" id="UP000285882">
    <property type="component" value="Chromosome"/>
</dbReference>
<reference evidence="3 4" key="1">
    <citation type="submission" date="2018-01" db="EMBL/GenBank/DDBJ databases">
        <title>Complete genome sequencing of Sporolactobacillus terrae DLG3.</title>
        <authorList>
            <person name="Nam Y.-D."/>
            <person name="Kang J."/>
            <person name="Chung W.-H."/>
        </authorList>
    </citation>
    <scope>NUCLEOTIDE SEQUENCE [LARGE SCALE GENOMIC DNA]</scope>
    <source>
        <strain evidence="3 4">DLG3</strain>
    </source>
</reference>
<dbReference type="Proteomes" id="UP000326951">
    <property type="component" value="Chromosome"/>
</dbReference>
<keyword evidence="1" id="KW-1133">Transmembrane helix</keyword>
<evidence type="ECO:0000256" key="1">
    <source>
        <dbReference type="SAM" id="Phobius"/>
    </source>
</evidence>
<organism evidence="2 5">
    <name type="scientific">Sporolactobacillus terrae</name>
    <dbReference type="NCBI Taxonomy" id="269673"/>
    <lineage>
        <taxon>Bacteria</taxon>
        <taxon>Bacillati</taxon>
        <taxon>Bacillota</taxon>
        <taxon>Bacilli</taxon>
        <taxon>Bacillales</taxon>
        <taxon>Sporolactobacillaceae</taxon>
        <taxon>Sporolactobacillus</taxon>
    </lineage>
</organism>